<dbReference type="EMBL" id="JBJKFK010002705">
    <property type="protein sequence ID" value="KAL3310705.1"/>
    <property type="molecule type" value="Genomic_DNA"/>
</dbReference>
<dbReference type="AlphaFoldDB" id="A0ABD2PU57"/>
<gene>
    <name evidence="1" type="ORF">Ciccas_010725</name>
</gene>
<evidence type="ECO:0000313" key="1">
    <source>
        <dbReference type="EMBL" id="KAL3310705.1"/>
    </source>
</evidence>
<keyword evidence="2" id="KW-1185">Reference proteome</keyword>
<evidence type="ECO:0008006" key="3">
    <source>
        <dbReference type="Google" id="ProtNLM"/>
    </source>
</evidence>
<protein>
    <recommendedName>
        <fullName evidence="3">DUF4371 domain-containing protein</fullName>
    </recommendedName>
</protein>
<reference evidence="1 2" key="1">
    <citation type="submission" date="2024-11" db="EMBL/GenBank/DDBJ databases">
        <title>Adaptive evolution of stress response genes in parasites aligns with host niche diversity.</title>
        <authorList>
            <person name="Hahn C."/>
            <person name="Resl P."/>
        </authorList>
    </citation>
    <scope>NUCLEOTIDE SEQUENCE [LARGE SCALE GENOMIC DNA]</scope>
    <source>
        <strain evidence="1">EGGRZ-B1_66</strain>
        <tissue evidence="1">Body</tissue>
    </source>
</reference>
<sequence>MVKSFVHRCILFEVADIDEFQIVNVTDGAANMKAAYNDAIAGVLWTKCVGYKNQNCLKGVLFANRARTDCSKIRSFSWTRFGPIRPAMLHSLVEVLVLVEVRVEVLVQEQVVE</sequence>
<organism evidence="1 2">
    <name type="scientific">Cichlidogyrus casuarinus</name>
    <dbReference type="NCBI Taxonomy" id="1844966"/>
    <lineage>
        <taxon>Eukaryota</taxon>
        <taxon>Metazoa</taxon>
        <taxon>Spiralia</taxon>
        <taxon>Lophotrochozoa</taxon>
        <taxon>Platyhelminthes</taxon>
        <taxon>Monogenea</taxon>
        <taxon>Monopisthocotylea</taxon>
        <taxon>Dactylogyridea</taxon>
        <taxon>Ancyrocephalidae</taxon>
        <taxon>Cichlidogyrus</taxon>
    </lineage>
</organism>
<name>A0ABD2PU57_9PLAT</name>
<proteinExistence type="predicted"/>
<accession>A0ABD2PU57</accession>
<dbReference type="Proteomes" id="UP001626550">
    <property type="component" value="Unassembled WGS sequence"/>
</dbReference>
<evidence type="ECO:0000313" key="2">
    <source>
        <dbReference type="Proteomes" id="UP001626550"/>
    </source>
</evidence>
<comment type="caution">
    <text evidence="1">The sequence shown here is derived from an EMBL/GenBank/DDBJ whole genome shotgun (WGS) entry which is preliminary data.</text>
</comment>